<comment type="caution">
    <text evidence="2">The sequence shown here is derived from an EMBL/GenBank/DDBJ whole genome shotgun (WGS) entry which is preliminary data.</text>
</comment>
<feature type="signal peptide" evidence="1">
    <location>
        <begin position="1"/>
        <end position="24"/>
    </location>
</feature>
<accession>A0A167APJ5</accession>
<sequence length="332" mass="36157">MASKPLLATMLSVALISGCQSNSASQTQQSTTPQWITVTPASSYMVYGVGNAQNTGDIQQAKLAAQESARLALAKQLNVTISANTTISQQADNKSMTFHIDEYIQSKVPNIQLQGVKIEDEYISADKQTVYALAAFNRTEAVMQTELSINALDDEISQFSLSQAQKSKSLALKSAVALKELGVKRHKLNNYLQMLQAAHISMPNTVRAKLEMADALLNDISFSISADNSKHQKVRDMLAKALTSQGIKITNQGADFDLSFRVDWQDMKKSGTFYSLAESYLVVKEQGEEKAHFNAKVKAASSFKDTAKSNAMGKLADKLGQQLAQFVVTGKS</sequence>
<dbReference type="PATRIC" id="fig|1365251.3.peg.4767"/>
<name>A0A167APJ5_9GAMM</name>
<dbReference type="RefSeq" id="WP_063363910.1">
    <property type="nucleotide sequence ID" value="NZ_AUXZ01000128.1"/>
</dbReference>
<dbReference type="PROSITE" id="PS51257">
    <property type="entry name" value="PROKAR_LIPOPROTEIN"/>
    <property type="match status" value="1"/>
</dbReference>
<dbReference type="EMBL" id="AUXZ01000128">
    <property type="protein sequence ID" value="KZN45647.1"/>
    <property type="molecule type" value="Genomic_DNA"/>
</dbReference>
<reference evidence="2" key="1">
    <citation type="submission" date="2013-07" db="EMBL/GenBank/DDBJ databases">
        <title>Comparative Genomic and Metabolomic Analysis of Twelve Strains of Pseudoalteromonas luteoviolacea.</title>
        <authorList>
            <person name="Vynne N.G."/>
            <person name="Mansson M."/>
            <person name="Gram L."/>
        </authorList>
    </citation>
    <scope>NUCLEOTIDE SEQUENCE [LARGE SCALE GENOMIC DNA]</scope>
    <source>
        <strain evidence="2">H33</strain>
    </source>
</reference>
<dbReference type="Gene3D" id="3.10.28.20">
    <property type="entry name" value="Acetamidase/Formamidase-like domains"/>
    <property type="match status" value="1"/>
</dbReference>
<evidence type="ECO:0000313" key="2">
    <source>
        <dbReference type="EMBL" id="KZN45647.1"/>
    </source>
</evidence>
<dbReference type="Proteomes" id="UP000076503">
    <property type="component" value="Unassembled WGS sequence"/>
</dbReference>
<dbReference type="AlphaFoldDB" id="A0A167APJ5"/>
<evidence type="ECO:0000256" key="1">
    <source>
        <dbReference type="SAM" id="SignalP"/>
    </source>
</evidence>
<evidence type="ECO:0008006" key="3">
    <source>
        <dbReference type="Google" id="ProtNLM"/>
    </source>
</evidence>
<dbReference type="OrthoDB" id="6312599at2"/>
<keyword evidence="1" id="KW-0732">Signal</keyword>
<gene>
    <name evidence="2" type="ORF">N476_25425</name>
</gene>
<protein>
    <recommendedName>
        <fullName evidence="3">LPP20 lipoprotein</fullName>
    </recommendedName>
</protein>
<proteinExistence type="predicted"/>
<feature type="chain" id="PRO_5007883758" description="LPP20 lipoprotein" evidence="1">
    <location>
        <begin position="25"/>
        <end position="332"/>
    </location>
</feature>
<organism evidence="2">
    <name type="scientific">Pseudoalteromonas luteoviolacea H33</name>
    <dbReference type="NCBI Taxonomy" id="1365251"/>
    <lineage>
        <taxon>Bacteria</taxon>
        <taxon>Pseudomonadati</taxon>
        <taxon>Pseudomonadota</taxon>
        <taxon>Gammaproteobacteria</taxon>
        <taxon>Alteromonadales</taxon>
        <taxon>Pseudoalteromonadaceae</taxon>
        <taxon>Pseudoalteromonas</taxon>
    </lineage>
</organism>